<feature type="region of interest" description="Disordered" evidence="1">
    <location>
        <begin position="146"/>
        <end position="168"/>
    </location>
</feature>
<dbReference type="Pfam" id="PF07583">
    <property type="entry name" value="PSCyt2"/>
    <property type="match status" value="1"/>
</dbReference>
<dbReference type="EMBL" id="FOQD01000012">
    <property type="protein sequence ID" value="SFI79861.1"/>
    <property type="molecule type" value="Genomic_DNA"/>
</dbReference>
<dbReference type="InterPro" id="IPR011444">
    <property type="entry name" value="DUF1549"/>
</dbReference>
<keyword evidence="6" id="KW-1185">Reference proteome</keyword>
<reference evidence="6" key="1">
    <citation type="submission" date="2016-10" db="EMBL/GenBank/DDBJ databases">
        <authorList>
            <person name="Varghese N."/>
            <person name="Submissions S."/>
        </authorList>
    </citation>
    <scope>NUCLEOTIDE SEQUENCE [LARGE SCALE GENOMIC DNA]</scope>
    <source>
        <strain evidence="6">DSM 26348</strain>
    </source>
</reference>
<evidence type="ECO:0000259" key="3">
    <source>
        <dbReference type="Pfam" id="PF07587"/>
    </source>
</evidence>
<dbReference type="Pfam" id="PF07587">
    <property type="entry name" value="PSD1"/>
    <property type="match status" value="1"/>
</dbReference>
<dbReference type="STRING" id="1576369.SAMN05421753_112143"/>
<organism evidence="5 6">
    <name type="scientific">Planctomicrobium piriforme</name>
    <dbReference type="NCBI Taxonomy" id="1576369"/>
    <lineage>
        <taxon>Bacteria</taxon>
        <taxon>Pseudomonadati</taxon>
        <taxon>Planctomycetota</taxon>
        <taxon>Planctomycetia</taxon>
        <taxon>Planctomycetales</taxon>
        <taxon>Planctomycetaceae</taxon>
        <taxon>Planctomicrobium</taxon>
    </lineage>
</organism>
<feature type="domain" description="DUF1553" evidence="3">
    <location>
        <begin position="691"/>
        <end position="930"/>
    </location>
</feature>
<dbReference type="AlphaFoldDB" id="A0A1I3L596"/>
<evidence type="ECO:0000313" key="5">
    <source>
        <dbReference type="EMBL" id="SFI79861.1"/>
    </source>
</evidence>
<name>A0A1I3L596_9PLAN</name>
<feature type="domain" description="Cytochrome C Planctomycete-type" evidence="4">
    <location>
        <begin position="68"/>
        <end position="126"/>
    </location>
</feature>
<dbReference type="InterPro" id="IPR022655">
    <property type="entry name" value="DUF1553"/>
</dbReference>
<dbReference type="Proteomes" id="UP000199518">
    <property type="component" value="Unassembled WGS sequence"/>
</dbReference>
<dbReference type="Pfam" id="PF07635">
    <property type="entry name" value="PSCyt1"/>
    <property type="match status" value="1"/>
</dbReference>
<dbReference type="InterPro" id="IPR011429">
    <property type="entry name" value="Cyt_c_Planctomycete-type"/>
</dbReference>
<evidence type="ECO:0000259" key="4">
    <source>
        <dbReference type="Pfam" id="PF07635"/>
    </source>
</evidence>
<gene>
    <name evidence="5" type="ORF">SAMN05421753_112143</name>
</gene>
<dbReference type="OrthoDB" id="127107at2"/>
<proteinExistence type="predicted"/>
<feature type="domain" description="DUF1549" evidence="2">
    <location>
        <begin position="202"/>
        <end position="404"/>
    </location>
</feature>
<accession>A0A1I3L596</accession>
<dbReference type="RefSeq" id="WP_092051925.1">
    <property type="nucleotide sequence ID" value="NZ_FOQD01000012.1"/>
</dbReference>
<dbReference type="PANTHER" id="PTHR35889">
    <property type="entry name" value="CYCLOINULO-OLIGOSACCHARIDE FRUCTANOTRANSFERASE-RELATED"/>
    <property type="match status" value="1"/>
</dbReference>
<sequence>MRLIRQVRAYRDICERQTPTTARVDHTRKFALLVLVAGVLASVVGSAQAGEHEDYFENNVRPLLVKRCQECHGAKKAESEIRMDIKSAVMVGGAAGPLVEPGKVDSSRLWQVIQYSDQDIQMPPAGKMPPEELAILKHWIEQGAAWPDDGKTASPAKSKGGQPRNADGTYNFPEAVKRHWAYRPIQQVPVPEPLRPAGCRTPIDRFLTVKLEDKRLTFSPMASREVLIRRIAMDLHGVPPTFADVQAFVNDRRPDAIERLVDQYLASPLYGERWGRHWLDIARYADTKGYVFTDNRYFPYSYTYRDYVIKSFNEDVPYNQFVLEQLAADRLGFPENDPRLAALGFLTVGNRFLNREPDIIDDRIDVVTRGLMGMTVGCARCHDHKYDPIPTADYYSLYGVFNSSFEPEAGPIVGTVDESNPKYQAYKAELDKRTQVLEKYCDEQHADLLGQLTNRTTDCLLAAARLMDLISKDATMPWVDKEPRTKLAEQWKKYITQRIGAKDPIWLAWKSLMDVPDAELAANSEAKLKPVLDNAAVPAPLKEALKANPPKSHIDVAVVFGKCLAGIADEWKKAREQAPPLESLADKEHETLRRTLYGEGSVSIVTGGVNSSLFERDQNDKIRELRAKINDWTASSPDAPPRAMVMFDKDKPVKPVVFLRGDPGRRGPTVERHSPRILEPEAEKPYTQGSGRLELAQSIVSENNPLTARVIVNRVWTRHFGAGIVSTASDFGTRASEPTHPELLDYLAWSFMHEDNWSLKSLHRRIMLSQAYLQASVDRPDAYKIDPENQLLWRQNRQRLDFEAMRDAMLAVSGQLDEEIGGHPLKLESEDIARRRTVYALIDRNNLPGLFRTFDFPSPDASSPGRPLTTVPQQALFVMNSPFVQSVSQKLAQRVRSQSSDPAGQAKVLLQDVFGRPAQPAEVTLLANYLEKHPLDQLSQALLMTNEFMFVD</sequence>
<evidence type="ECO:0000259" key="2">
    <source>
        <dbReference type="Pfam" id="PF07583"/>
    </source>
</evidence>
<evidence type="ECO:0000313" key="6">
    <source>
        <dbReference type="Proteomes" id="UP000199518"/>
    </source>
</evidence>
<evidence type="ECO:0000256" key="1">
    <source>
        <dbReference type="SAM" id="MobiDB-lite"/>
    </source>
</evidence>
<dbReference type="PANTHER" id="PTHR35889:SF3">
    <property type="entry name" value="F-BOX DOMAIN-CONTAINING PROTEIN"/>
    <property type="match status" value="1"/>
</dbReference>
<protein>
    <submittedName>
        <fullName evidence="5">Planctomycete cytochrome C</fullName>
    </submittedName>
</protein>